<protein>
    <submittedName>
        <fullName evidence="2">Uncharacterized protein</fullName>
    </submittedName>
</protein>
<keyword evidence="3" id="KW-1185">Reference proteome</keyword>
<dbReference type="AlphaFoldDB" id="K0RH32"/>
<evidence type="ECO:0000313" key="3">
    <source>
        <dbReference type="Proteomes" id="UP000266841"/>
    </source>
</evidence>
<name>K0RH32_THAOC</name>
<feature type="region of interest" description="Disordered" evidence="1">
    <location>
        <begin position="218"/>
        <end position="258"/>
    </location>
</feature>
<gene>
    <name evidence="2" type="ORF">THAOC_35434</name>
</gene>
<accession>K0RH32</accession>
<feature type="non-terminal residue" evidence="2">
    <location>
        <position position="1"/>
    </location>
</feature>
<dbReference type="EMBL" id="AGNL01048135">
    <property type="protein sequence ID" value="EJK45927.1"/>
    <property type="molecule type" value="Genomic_DNA"/>
</dbReference>
<proteinExistence type="predicted"/>
<organism evidence="2 3">
    <name type="scientific">Thalassiosira oceanica</name>
    <name type="common">Marine diatom</name>
    <dbReference type="NCBI Taxonomy" id="159749"/>
    <lineage>
        <taxon>Eukaryota</taxon>
        <taxon>Sar</taxon>
        <taxon>Stramenopiles</taxon>
        <taxon>Ochrophyta</taxon>
        <taxon>Bacillariophyta</taxon>
        <taxon>Coscinodiscophyceae</taxon>
        <taxon>Thalassiosirophycidae</taxon>
        <taxon>Thalassiosirales</taxon>
        <taxon>Thalassiosiraceae</taxon>
        <taxon>Thalassiosira</taxon>
    </lineage>
</organism>
<evidence type="ECO:0000256" key="1">
    <source>
        <dbReference type="SAM" id="MobiDB-lite"/>
    </source>
</evidence>
<feature type="compositionally biased region" description="Basic and acidic residues" evidence="1">
    <location>
        <begin position="223"/>
        <end position="237"/>
    </location>
</feature>
<evidence type="ECO:0000313" key="2">
    <source>
        <dbReference type="EMBL" id="EJK45927.1"/>
    </source>
</evidence>
<comment type="caution">
    <text evidence="2">The sequence shown here is derived from an EMBL/GenBank/DDBJ whole genome shotgun (WGS) entry which is preliminary data.</text>
</comment>
<sequence>SIGSPSSGGSDEDVLNRAVRVEVKKCLAVDPESVVFSAASLDGTSFVKNSTLSVVGRISDDKISAVSSEEYDSMIDDTSVSLPNFGVVDFSSAADVAELSCFEPPDDVSAMTNDTCWVTGGLSDYQRVFASSFFELPEDASAMTDNTCWKLTPVHPRLPFEPDDISEMTDGTLKTTAVHPDLNRTWAHRRLGRTIEAKHRRVELEAFLSEKEAEEEAAAVKTCSEEREREAKLDAGRNRSPPLNRSPPPAAESAADIKREKETLVNEIKSKDKQIKSFKEDFPVLKYFSARGGTEERKWDCCDRSRSVTSGDVNMEVEVDSLHRHMGLSYDDFRAQVEANFKAEEEVEKARIRAQHYADLLKEEKEALVDIVKSRDDEIKSLKSLVEEIYTVKLRRRPWFATPRIAQPHDMAPSFQGSDRAVRFTGSCSSIDSSDWIRARHDMAPSGSDWAVRFTGSCSSIDSSELSERIRARHKCVTEDKVRGLKGTIKALRKQWRQTVYEEMALCEVAYASNGIGFLRDKILILKSNREQLQEVLNLAREELNEVTYCADEPKSWLNRKRASIEEGGRELLNLRSEVESKQYLQDTVDTAKYFRLKADVQNLIIEKDQESIRLQQLLVIKSNLLSQMETLRYCRQG</sequence>
<dbReference type="Proteomes" id="UP000266841">
    <property type="component" value="Unassembled WGS sequence"/>
</dbReference>
<dbReference type="eggNOG" id="ENOG502RVF0">
    <property type="taxonomic scope" value="Eukaryota"/>
</dbReference>
<reference evidence="2 3" key="1">
    <citation type="journal article" date="2012" name="Genome Biol.">
        <title>Genome and low-iron response of an oceanic diatom adapted to chronic iron limitation.</title>
        <authorList>
            <person name="Lommer M."/>
            <person name="Specht M."/>
            <person name="Roy A.S."/>
            <person name="Kraemer L."/>
            <person name="Andreson R."/>
            <person name="Gutowska M.A."/>
            <person name="Wolf J."/>
            <person name="Bergner S.V."/>
            <person name="Schilhabel M.B."/>
            <person name="Klostermeier U.C."/>
            <person name="Beiko R.G."/>
            <person name="Rosenstiel P."/>
            <person name="Hippler M."/>
            <person name="Laroche J."/>
        </authorList>
    </citation>
    <scope>NUCLEOTIDE SEQUENCE [LARGE SCALE GENOMIC DNA]</scope>
    <source>
        <strain evidence="2 3">CCMP1005</strain>
    </source>
</reference>